<dbReference type="GeneID" id="81436246"/>
<dbReference type="CDD" id="cd00027">
    <property type="entry name" value="BRCT"/>
    <property type="match status" value="1"/>
</dbReference>
<feature type="compositionally biased region" description="Acidic residues" evidence="1">
    <location>
        <begin position="7"/>
        <end position="37"/>
    </location>
</feature>
<comment type="caution">
    <text evidence="3">The sequence shown here is derived from an EMBL/GenBank/DDBJ whole genome shotgun (WGS) entry which is preliminary data.</text>
</comment>
<dbReference type="PROSITE" id="PS50172">
    <property type="entry name" value="BRCT"/>
    <property type="match status" value="1"/>
</dbReference>
<evidence type="ECO:0000313" key="4">
    <source>
        <dbReference type="Proteomes" id="UP001147782"/>
    </source>
</evidence>
<dbReference type="InterPro" id="IPR001357">
    <property type="entry name" value="BRCT_dom"/>
</dbReference>
<keyword evidence="4" id="KW-1185">Reference proteome</keyword>
<dbReference type="InterPro" id="IPR036420">
    <property type="entry name" value="BRCT_dom_sf"/>
</dbReference>
<gene>
    <name evidence="3" type="ORF">N7496_004138</name>
</gene>
<dbReference type="Gene3D" id="3.40.50.10190">
    <property type="entry name" value="BRCT domain"/>
    <property type="match status" value="1"/>
</dbReference>
<dbReference type="RefSeq" id="XP_056559281.1">
    <property type="nucleotide sequence ID" value="XM_056697069.1"/>
</dbReference>
<feature type="domain" description="BRCT" evidence="2">
    <location>
        <begin position="37"/>
        <end position="133"/>
    </location>
</feature>
<dbReference type="Pfam" id="PF00533">
    <property type="entry name" value="BRCT"/>
    <property type="match status" value="1"/>
</dbReference>
<proteinExistence type="predicted"/>
<evidence type="ECO:0000259" key="2">
    <source>
        <dbReference type="PROSITE" id="PS50172"/>
    </source>
</evidence>
<accession>A0A9W9SNK5</accession>
<organism evidence="3 4">
    <name type="scientific">Penicillium cataractarum</name>
    <dbReference type="NCBI Taxonomy" id="2100454"/>
    <lineage>
        <taxon>Eukaryota</taxon>
        <taxon>Fungi</taxon>
        <taxon>Dikarya</taxon>
        <taxon>Ascomycota</taxon>
        <taxon>Pezizomycotina</taxon>
        <taxon>Eurotiomycetes</taxon>
        <taxon>Eurotiomycetidae</taxon>
        <taxon>Eurotiales</taxon>
        <taxon>Aspergillaceae</taxon>
        <taxon>Penicillium</taxon>
    </lineage>
</organism>
<dbReference type="EMBL" id="JAPZBS010000002">
    <property type="protein sequence ID" value="KAJ5381710.1"/>
    <property type="molecule type" value="Genomic_DNA"/>
</dbReference>
<dbReference type="OrthoDB" id="2017365at2759"/>
<protein>
    <recommendedName>
        <fullName evidence="2">BRCT domain-containing protein</fullName>
    </recommendedName>
</protein>
<name>A0A9W9SNK5_9EURO</name>
<dbReference type="SUPFAM" id="SSF52113">
    <property type="entry name" value="BRCT domain"/>
    <property type="match status" value="1"/>
</dbReference>
<evidence type="ECO:0000313" key="3">
    <source>
        <dbReference type="EMBL" id="KAJ5381710.1"/>
    </source>
</evidence>
<reference evidence="3" key="2">
    <citation type="journal article" date="2023" name="IMA Fungus">
        <title>Comparative genomic study of the Penicillium genus elucidates a diverse pangenome and 15 lateral gene transfer events.</title>
        <authorList>
            <person name="Petersen C."/>
            <person name="Sorensen T."/>
            <person name="Nielsen M.R."/>
            <person name="Sondergaard T.E."/>
            <person name="Sorensen J.L."/>
            <person name="Fitzpatrick D.A."/>
            <person name="Frisvad J.C."/>
            <person name="Nielsen K.L."/>
        </authorList>
    </citation>
    <scope>NUCLEOTIDE SEQUENCE</scope>
    <source>
        <strain evidence="3">IBT 29864</strain>
    </source>
</reference>
<feature type="region of interest" description="Disordered" evidence="1">
    <location>
        <begin position="142"/>
        <end position="172"/>
    </location>
</feature>
<feature type="region of interest" description="Disordered" evidence="1">
    <location>
        <begin position="1"/>
        <end position="37"/>
    </location>
</feature>
<dbReference type="AlphaFoldDB" id="A0A9W9SNK5"/>
<feature type="compositionally biased region" description="Polar residues" evidence="1">
    <location>
        <begin position="143"/>
        <end position="153"/>
    </location>
</feature>
<dbReference type="Proteomes" id="UP001147782">
    <property type="component" value="Unassembled WGS sequence"/>
</dbReference>
<reference evidence="3" key="1">
    <citation type="submission" date="2022-11" db="EMBL/GenBank/DDBJ databases">
        <authorList>
            <person name="Petersen C."/>
        </authorList>
    </citation>
    <scope>NUCLEOTIDE SEQUENCE</scope>
    <source>
        <strain evidence="3">IBT 29864</strain>
    </source>
</reference>
<sequence length="347" mass="37982">MARTDVSPDDTDIPDSESVEPYDTEVSDSDADSDLESVESPFKRLVIAASGRIPKYTHDEIQRIVQECGAKFKKLDMSAYTHLITTAGWYHSPAVPAKITEAQRVKTCDIVSIHWLLASSEAKRPLATNDFLIRMLGSKRPVPTTSNSVSNPSLKRKLRSSSIESEGRRTKGGADMVMANLDKPLALGDKEIPANGRKEPAVWVDDENVIWDATLVELSALDGITDPAKPSAKIIRIQLIIDSHEETYHTIIWEISSVETPTDTRKGDGRLLCAIAEFEAAFKRFTGLTWGERQQQPKKGKAIFIPLGSSASQGKLDWGARSALTKFANLGNLPAGKTLPSKPSEVA</sequence>
<evidence type="ECO:0000256" key="1">
    <source>
        <dbReference type="SAM" id="MobiDB-lite"/>
    </source>
</evidence>